<feature type="domain" description="Integrase catalytic" evidence="4">
    <location>
        <begin position="1427"/>
        <end position="1599"/>
    </location>
</feature>
<feature type="region of interest" description="Disordered" evidence="2">
    <location>
        <begin position="387"/>
        <end position="431"/>
    </location>
</feature>
<dbReference type="Gene3D" id="3.10.10.10">
    <property type="entry name" value="HIV Type 1 Reverse Transcriptase, subunit A, domain 1"/>
    <property type="match status" value="1"/>
</dbReference>
<sequence>MSSTSSVRIDDLGDEEVRRLAERLSRMNISMPGNGVSWHLHDDILLGLPMPLRVISVLTMWLGIALIKQLWLPMVFANRKASTNLPHLAPPFQMSQECERTPAWDIGYGPSPAFFQGAYLERCLGNEVREIVVNTVDKQMKDDGYRGYRKAMHRAFYIRKELTDRFLSVDSRRLLIDRWERIVWDTKKETFESFYLRFDYTRMAIDAQRGFPLTREDISDRLFASFADDICEDILHKFGNSPTLEELIEYGRRHSAVLLRRASRRHGRSTVNAIESQVCDGDDDDAVATMPVAATTTDATTNTDRLFLTNLSYTATESDLLSAFRSILKVAGVRPISLKVFRDSSSGRSRGIGLIQFENAPEAQKALQLVNGKAVLGRRVFARRDRGFNADGSNRKRRRVEESQSSTQQVEGTDQPATPPVTAEAQQRPEVPANVVSSVENCVNLPADDVDESSAVNCVEGESTREVILGHSDDSSACPSIDLRNLERADGAASSKRLTSICTEIVAGDGTTTPMKWLLDSGCVAHLISSTVGNALGNARSVQLDSPVTLIYANGEKERVREARRVTLNCGEGSYTTDVLVVRGLTVPAILSLHKLARDVGFVSWFLNSEGSETLQLGYKNVLRLSSENARSAQPAFIVGSVGVCDLPDSPFDDLMCAACRPGLPRLRPPDKEEGQILVDHVPASEGNTRARVTLPWLSSERPNSSTSGLGRAAAVARDQATCRKLKDMGGTWYNDFCKEVRNMVDSGYIRPLTADEVDENLPIMAAVTALRPNHKTQPVRVTVDARGINKFLGSGDTRLLRHALRAILLRFRLCPFVGWDDVTRAFLQVLLFSADCKYLNVRVGGRYYRCLVLPFGLVNSPCSLCLVLLDVQETLVLTYGSVAHAFQYYMDDLLYTSWKWSELFVRRQHGREMLKKRASMHCQPSKSVLGRDPVYATENPADAPSECWGEDEETTMMAETSPSKLTEAKLCTQLGYVWERSDDVLSTRPVALNNEDLSTRRHCFHALGQLYDPLGINIEEGARQRLLLSKVAHVTASWDSKDVPCDVTQEIHALFRSSPSPQPRFVDLRQGFAVFCDAAGNGCICADVRGMKDGRRLVARQATLNSKWTIPRLELCSILLGYSLMEEVLGQREAITSEGLSIGPIWLLTDSQLNAWRIKRPSRADARYLPLLERNRMTKLRSGLTALAKETGYPIKVAHIRGRVNPSDAGTRPESGCQMVPMDGLKMQAVLQEATVVTTFSPTPSFSDEDFVDEFDEQKDGNDEDLVVHLVGAVSSLEKGVPDAVSSADLLFEIGVAQEACNDLALLKKKLGSQSVDGYMLKNGVLHRVGSVSLDDANRGSCPTVQAVVPDNRRDLQWRIIRHVHDVHGGHPGRIALTRWAWHRYYWKNVDATVRRFKAQCPGCQARRQAAAKMKQMSSRPPACSAQFGPFAVAYYDVTGPYQVSRSSSDSSQQKLYCFTLCCHASRFIKATVSYDKTGYSGARLLRQMVTEEGPIRLLVVDQGLLVPEVLSLGKELGFLVVSTPPRGEELRAWGERPHRDVHSVLRGALWDISNKTKSLPSEEEFVQLLYRAVWICNNTPYIDESPLTPALVCRSHGRMVDDPSALSEAETIKKAVFEGLEPPSWWDEVTANDYFDKVTEGRLVALRELVDIWWLRRRETRERLLSRTKRHAGPYGKLNTGWEEVEIVDRPSDSIRKVRLISTGKIVNESVLNLRSAPAGSVPVSA</sequence>
<dbReference type="Gene3D" id="3.30.70.330">
    <property type="match status" value="1"/>
</dbReference>
<dbReference type="InterPro" id="IPR041588">
    <property type="entry name" value="Integrase_H2C2"/>
</dbReference>
<evidence type="ECO:0000256" key="1">
    <source>
        <dbReference type="PROSITE-ProRule" id="PRU00176"/>
    </source>
</evidence>
<proteinExistence type="predicted"/>
<dbReference type="Gene3D" id="3.30.70.270">
    <property type="match status" value="1"/>
</dbReference>
<dbReference type="SUPFAM" id="SSF54928">
    <property type="entry name" value="RNA-binding domain, RBD"/>
    <property type="match status" value="1"/>
</dbReference>
<dbReference type="GO" id="GO:0003723">
    <property type="term" value="F:RNA binding"/>
    <property type="evidence" value="ECO:0007669"/>
    <property type="project" value="UniProtKB-UniRule"/>
</dbReference>
<dbReference type="Pfam" id="PF17921">
    <property type="entry name" value="Integrase_H2C2"/>
    <property type="match status" value="1"/>
</dbReference>
<dbReference type="PROSITE" id="PS50102">
    <property type="entry name" value="RRM"/>
    <property type="match status" value="1"/>
</dbReference>
<comment type="caution">
    <text evidence="5">The sequence shown here is derived from an EMBL/GenBank/DDBJ whole genome shotgun (WGS) entry which is preliminary data.</text>
</comment>
<dbReference type="OMA" id="KWSELFV"/>
<dbReference type="InterPro" id="IPR000504">
    <property type="entry name" value="RRM_dom"/>
</dbReference>
<dbReference type="PROSITE" id="PS50994">
    <property type="entry name" value="INTEGRASE"/>
    <property type="match status" value="1"/>
</dbReference>
<reference evidence="5 6" key="1">
    <citation type="submission" date="2020-04" db="EMBL/GenBank/DDBJ databases">
        <title>Perkinsus olseni comparative genomics.</title>
        <authorList>
            <person name="Bogema D.R."/>
        </authorList>
    </citation>
    <scope>NUCLEOTIDE SEQUENCE [LARGE SCALE GENOMIC DNA]</scope>
    <source>
        <strain evidence="5 6">ATCC PRA-207</strain>
    </source>
</reference>
<dbReference type="SMART" id="SM00360">
    <property type="entry name" value="RRM"/>
    <property type="match status" value="1"/>
</dbReference>
<gene>
    <name evidence="5" type="ORF">FOZ63_013717</name>
</gene>
<dbReference type="Gene3D" id="1.10.340.70">
    <property type="match status" value="1"/>
</dbReference>
<dbReference type="InterPro" id="IPR035979">
    <property type="entry name" value="RBD_domain_sf"/>
</dbReference>
<evidence type="ECO:0008006" key="7">
    <source>
        <dbReference type="Google" id="ProtNLM"/>
    </source>
</evidence>
<organism evidence="5 6">
    <name type="scientific">Perkinsus olseni</name>
    <name type="common">Perkinsus atlanticus</name>
    <dbReference type="NCBI Taxonomy" id="32597"/>
    <lineage>
        <taxon>Eukaryota</taxon>
        <taxon>Sar</taxon>
        <taxon>Alveolata</taxon>
        <taxon>Perkinsozoa</taxon>
        <taxon>Perkinsea</taxon>
        <taxon>Perkinsida</taxon>
        <taxon>Perkinsidae</taxon>
        <taxon>Perkinsus</taxon>
    </lineage>
</organism>
<accession>A0A7J6Q0I7</accession>
<dbReference type="EMBL" id="JABANO010036510">
    <property type="protein sequence ID" value="KAF4701692.1"/>
    <property type="molecule type" value="Genomic_DNA"/>
</dbReference>
<evidence type="ECO:0000259" key="4">
    <source>
        <dbReference type="PROSITE" id="PS50994"/>
    </source>
</evidence>
<dbReference type="InterPro" id="IPR012337">
    <property type="entry name" value="RNaseH-like_sf"/>
</dbReference>
<feature type="domain" description="RRM" evidence="3">
    <location>
        <begin position="304"/>
        <end position="387"/>
    </location>
</feature>
<keyword evidence="6" id="KW-1185">Reference proteome</keyword>
<dbReference type="Pfam" id="PF05380">
    <property type="entry name" value="Peptidase_A17"/>
    <property type="match status" value="1"/>
</dbReference>
<dbReference type="CDD" id="cd00590">
    <property type="entry name" value="RRM_SF"/>
    <property type="match status" value="1"/>
</dbReference>
<evidence type="ECO:0000313" key="5">
    <source>
        <dbReference type="EMBL" id="KAF4701692.1"/>
    </source>
</evidence>
<name>A0A7J6Q0I7_PEROL</name>
<keyword evidence="1" id="KW-0694">RNA-binding</keyword>
<dbReference type="Gene3D" id="3.30.420.10">
    <property type="entry name" value="Ribonuclease H-like superfamily/Ribonuclease H"/>
    <property type="match status" value="1"/>
</dbReference>
<dbReference type="SUPFAM" id="SSF53098">
    <property type="entry name" value="Ribonuclease H-like"/>
    <property type="match status" value="1"/>
</dbReference>
<dbReference type="InterPro" id="IPR008042">
    <property type="entry name" value="Retrotrans_Pao"/>
</dbReference>
<dbReference type="InterPro" id="IPR012677">
    <property type="entry name" value="Nucleotide-bd_a/b_plait_sf"/>
</dbReference>
<dbReference type="Proteomes" id="UP000553632">
    <property type="component" value="Unassembled WGS sequence"/>
</dbReference>
<dbReference type="PANTHER" id="PTHR47331">
    <property type="entry name" value="PHD-TYPE DOMAIN-CONTAINING PROTEIN"/>
    <property type="match status" value="1"/>
</dbReference>
<evidence type="ECO:0000313" key="6">
    <source>
        <dbReference type="Proteomes" id="UP000553632"/>
    </source>
</evidence>
<dbReference type="InterPro" id="IPR036397">
    <property type="entry name" value="RNaseH_sf"/>
</dbReference>
<evidence type="ECO:0000259" key="3">
    <source>
        <dbReference type="PROSITE" id="PS50102"/>
    </source>
</evidence>
<evidence type="ECO:0000256" key="2">
    <source>
        <dbReference type="SAM" id="MobiDB-lite"/>
    </source>
</evidence>
<feature type="compositionally biased region" description="Polar residues" evidence="2">
    <location>
        <begin position="403"/>
        <end position="416"/>
    </location>
</feature>
<dbReference type="PANTHER" id="PTHR47331:SF5">
    <property type="entry name" value="RIBONUCLEASE H"/>
    <property type="match status" value="1"/>
</dbReference>
<dbReference type="SUPFAM" id="SSF56672">
    <property type="entry name" value="DNA/RNA polymerases"/>
    <property type="match status" value="1"/>
</dbReference>
<dbReference type="GO" id="GO:0015074">
    <property type="term" value="P:DNA integration"/>
    <property type="evidence" value="ECO:0007669"/>
    <property type="project" value="InterPro"/>
</dbReference>
<dbReference type="InterPro" id="IPR001584">
    <property type="entry name" value="Integrase_cat-core"/>
</dbReference>
<dbReference type="InterPro" id="IPR043128">
    <property type="entry name" value="Rev_trsase/Diguanyl_cyclase"/>
</dbReference>
<dbReference type="Pfam" id="PF00076">
    <property type="entry name" value="RRM_1"/>
    <property type="match status" value="1"/>
</dbReference>
<protein>
    <recommendedName>
        <fullName evidence="7">RRM domain-containing protein</fullName>
    </recommendedName>
</protein>
<dbReference type="InterPro" id="IPR043502">
    <property type="entry name" value="DNA/RNA_pol_sf"/>
</dbReference>
<dbReference type="CDD" id="cd00303">
    <property type="entry name" value="retropepsin_like"/>
    <property type="match status" value="1"/>
</dbReference>